<proteinExistence type="inferred from homology"/>
<dbReference type="SUPFAM" id="SSF161098">
    <property type="entry name" value="MetI-like"/>
    <property type="match status" value="1"/>
</dbReference>
<dbReference type="InterPro" id="IPR035906">
    <property type="entry name" value="MetI-like_sf"/>
</dbReference>
<keyword evidence="2 7" id="KW-0813">Transport</keyword>
<evidence type="ECO:0000259" key="8">
    <source>
        <dbReference type="PROSITE" id="PS50928"/>
    </source>
</evidence>
<dbReference type="Proteomes" id="UP000285530">
    <property type="component" value="Unassembled WGS sequence"/>
</dbReference>
<feature type="domain" description="ABC transmembrane type-1" evidence="8">
    <location>
        <begin position="74"/>
        <end position="262"/>
    </location>
</feature>
<accession>A0A419A125</accession>
<evidence type="ECO:0000256" key="4">
    <source>
        <dbReference type="ARBA" id="ARBA00022692"/>
    </source>
</evidence>
<dbReference type="PANTHER" id="PTHR30183:SF6">
    <property type="entry name" value="INNER MEMBRANE ABC TRANSPORTER PERMEASE PROTEIN YNJC"/>
    <property type="match status" value="1"/>
</dbReference>
<evidence type="ECO:0000313" key="10">
    <source>
        <dbReference type="Proteomes" id="UP000285530"/>
    </source>
</evidence>
<keyword evidence="10" id="KW-1185">Reference proteome</keyword>
<evidence type="ECO:0000256" key="5">
    <source>
        <dbReference type="ARBA" id="ARBA00022989"/>
    </source>
</evidence>
<comment type="caution">
    <text evidence="9">The sequence shown here is derived from an EMBL/GenBank/DDBJ whole genome shotgun (WGS) entry which is preliminary data.</text>
</comment>
<keyword evidence="5 7" id="KW-1133">Transmembrane helix</keyword>
<feature type="transmembrane region" description="Helical" evidence="7">
    <location>
        <begin position="117"/>
        <end position="139"/>
    </location>
</feature>
<gene>
    <name evidence="9" type="ORF">D3P06_03240</name>
</gene>
<evidence type="ECO:0000256" key="7">
    <source>
        <dbReference type="RuleBase" id="RU363032"/>
    </source>
</evidence>
<comment type="similarity">
    <text evidence="7">Belongs to the binding-protein-dependent transport system permease family.</text>
</comment>
<dbReference type="PANTHER" id="PTHR30183">
    <property type="entry name" value="MOLYBDENUM TRANSPORT SYSTEM PERMEASE PROTEIN MODB"/>
    <property type="match status" value="1"/>
</dbReference>
<feature type="transmembrane region" description="Helical" evidence="7">
    <location>
        <begin position="244"/>
        <end position="268"/>
    </location>
</feature>
<organism evidence="9 10">
    <name type="scientific">Paracoccus aestuarii</name>
    <dbReference type="NCBI Taxonomy" id="453842"/>
    <lineage>
        <taxon>Bacteria</taxon>
        <taxon>Pseudomonadati</taxon>
        <taxon>Pseudomonadota</taxon>
        <taxon>Alphaproteobacteria</taxon>
        <taxon>Rhodobacterales</taxon>
        <taxon>Paracoccaceae</taxon>
        <taxon>Paracoccus</taxon>
    </lineage>
</organism>
<keyword evidence="3" id="KW-1003">Cell membrane</keyword>
<evidence type="ECO:0000256" key="2">
    <source>
        <dbReference type="ARBA" id="ARBA00022448"/>
    </source>
</evidence>
<keyword evidence="6 7" id="KW-0472">Membrane</keyword>
<dbReference type="Gene3D" id="1.10.3720.10">
    <property type="entry name" value="MetI-like"/>
    <property type="match status" value="1"/>
</dbReference>
<evidence type="ECO:0000256" key="6">
    <source>
        <dbReference type="ARBA" id="ARBA00023136"/>
    </source>
</evidence>
<evidence type="ECO:0000313" key="9">
    <source>
        <dbReference type="EMBL" id="RJL06663.1"/>
    </source>
</evidence>
<sequence length="280" mass="29402">MGRVVLRGGRRVAGADRPAALPVAAAGLVVALAAIGMAGLALWSVSFAWRWPDPWPQSLSLRAWRDVGRWSGAVGQTLLIAAVSTGLALVTAVAWLDSGDRVGRRGQGGWLRAVIHVPLLLPQLSFLIGLAGMMIHAPIGPLAAVIWGHWLFVFPYVMIALAGPWAALDPRLDRSAAALGAGPWRRLWRVKLPVLMAPVATAAAVGFAVSVAQYLPTLFLGGGRIATLTTEAVALSSGSDRRVAAVHAVLQAALPWGVFLAALALPAWAHRHRRALKGAA</sequence>
<feature type="transmembrane region" description="Helical" evidence="7">
    <location>
        <begin position="21"/>
        <end position="49"/>
    </location>
</feature>
<evidence type="ECO:0000256" key="1">
    <source>
        <dbReference type="ARBA" id="ARBA00004651"/>
    </source>
</evidence>
<dbReference type="CDD" id="cd06261">
    <property type="entry name" value="TM_PBP2"/>
    <property type="match status" value="1"/>
</dbReference>
<name>A0A419A125_9RHOB</name>
<feature type="transmembrane region" description="Helical" evidence="7">
    <location>
        <begin position="69"/>
        <end position="96"/>
    </location>
</feature>
<reference evidence="9 10" key="1">
    <citation type="submission" date="2018-09" db="EMBL/GenBank/DDBJ databases">
        <title>Paracoccus onubensis nov. sp. a moderate halophilic bacterium isolated from Gruta de las Maravillas (Aracena, Spain).</title>
        <authorList>
            <person name="Jurado V."/>
            <person name="Gutierrez-Patricio S."/>
            <person name="Gonzalez-Pimentel J.L."/>
            <person name="Laiz L."/>
            <person name="Saiz-Jimenez C."/>
        </authorList>
    </citation>
    <scope>NUCLEOTIDE SEQUENCE [LARGE SCALE GENOMIC DNA]</scope>
    <source>
        <strain evidence="9 10">DSM 19484</strain>
    </source>
</reference>
<dbReference type="AlphaFoldDB" id="A0A419A125"/>
<dbReference type="PROSITE" id="PS50928">
    <property type="entry name" value="ABC_TM1"/>
    <property type="match status" value="1"/>
</dbReference>
<feature type="transmembrane region" description="Helical" evidence="7">
    <location>
        <begin position="194"/>
        <end position="215"/>
    </location>
</feature>
<dbReference type="EMBL" id="QZEV01000007">
    <property type="protein sequence ID" value="RJL06663.1"/>
    <property type="molecule type" value="Genomic_DNA"/>
</dbReference>
<comment type="subcellular location">
    <subcellularLocation>
        <location evidence="1 7">Cell membrane</location>
        <topology evidence="1 7">Multi-pass membrane protein</topology>
    </subcellularLocation>
</comment>
<dbReference type="GO" id="GO:0055085">
    <property type="term" value="P:transmembrane transport"/>
    <property type="evidence" value="ECO:0007669"/>
    <property type="project" value="InterPro"/>
</dbReference>
<feature type="transmembrane region" description="Helical" evidence="7">
    <location>
        <begin position="145"/>
        <end position="168"/>
    </location>
</feature>
<dbReference type="InterPro" id="IPR000515">
    <property type="entry name" value="MetI-like"/>
</dbReference>
<dbReference type="Pfam" id="PF00528">
    <property type="entry name" value="BPD_transp_1"/>
    <property type="match status" value="1"/>
</dbReference>
<dbReference type="GO" id="GO:0005886">
    <property type="term" value="C:plasma membrane"/>
    <property type="evidence" value="ECO:0007669"/>
    <property type="project" value="UniProtKB-SubCell"/>
</dbReference>
<protein>
    <submittedName>
        <fullName evidence="9">ABC transporter permease subunit</fullName>
    </submittedName>
</protein>
<evidence type="ECO:0000256" key="3">
    <source>
        <dbReference type="ARBA" id="ARBA00022475"/>
    </source>
</evidence>
<keyword evidence="4 7" id="KW-0812">Transmembrane</keyword>